<sequence length="483" mass="54895">MRCFYVPGSERRENDVGGRKSLWRRSWSVGSTFEGRISGSDRTSQTMSDTSYGSPGPNLLQSTSQRPHDLRVFTYAELKAATKNFFRGNFLGEGGFGCVYKGSIKHRKPDEGEVRMEVAVKQLNRKGLQGHKEWLAEVNFLGLVNHPNLVKLVGYCAEDDERGMQRLLVYEYMPNKSLEECLFYSFQPILSWSSRLHVALGSARGLAYLHEEMDFQIIFRDLKASNILLDNDFNPKLSDFGLARQGPAANDNHVTTVVVGTVGYAAPEYIQTGHLTSKSDVWSFGILLLELLTGRRAVDRNRPKCEQRLLAWVKPLIGDSKRFYQIVDTRLEGQYPLKAAQKMAFLASQCFQRNPRSRPKMSDVVEMLKHIVVLSDFGSPCYSMTLRSSEQKAEVLPRLLTSKDRIQSLRKRISSMSRENGRIVLRALSRPKMAQTWWLIESAANCEILIYAVVLNDSSSMLRSSYFNWLEPFLVGAMRLCNL</sequence>
<organism evidence="1 2">
    <name type="scientific">Diphasiastrum complanatum</name>
    <name type="common">Issler's clubmoss</name>
    <name type="synonym">Lycopodium complanatum</name>
    <dbReference type="NCBI Taxonomy" id="34168"/>
    <lineage>
        <taxon>Eukaryota</taxon>
        <taxon>Viridiplantae</taxon>
        <taxon>Streptophyta</taxon>
        <taxon>Embryophyta</taxon>
        <taxon>Tracheophyta</taxon>
        <taxon>Lycopodiopsida</taxon>
        <taxon>Lycopodiales</taxon>
        <taxon>Lycopodiaceae</taxon>
        <taxon>Lycopodioideae</taxon>
        <taxon>Diphasiastrum</taxon>
    </lineage>
</organism>
<comment type="caution">
    <text evidence="1">The sequence shown here is derived from an EMBL/GenBank/DDBJ whole genome shotgun (WGS) entry which is preliminary data.</text>
</comment>
<protein>
    <submittedName>
        <fullName evidence="1">Uncharacterized protein</fullName>
    </submittedName>
</protein>
<dbReference type="EMBL" id="CM055105">
    <property type="protein sequence ID" value="KAJ7531552.1"/>
    <property type="molecule type" value="Genomic_DNA"/>
</dbReference>
<accession>A0ACC2BP43</accession>
<evidence type="ECO:0000313" key="2">
    <source>
        <dbReference type="Proteomes" id="UP001162992"/>
    </source>
</evidence>
<name>A0ACC2BP43_DIPCM</name>
<dbReference type="Proteomes" id="UP001162992">
    <property type="component" value="Chromosome 14"/>
</dbReference>
<proteinExistence type="predicted"/>
<reference evidence="2" key="1">
    <citation type="journal article" date="2024" name="Proc. Natl. Acad. Sci. U.S.A.">
        <title>Extraordinary preservation of gene collinearity over three hundred million years revealed in homosporous lycophytes.</title>
        <authorList>
            <person name="Li C."/>
            <person name="Wickell D."/>
            <person name="Kuo L.Y."/>
            <person name="Chen X."/>
            <person name="Nie B."/>
            <person name="Liao X."/>
            <person name="Peng D."/>
            <person name="Ji J."/>
            <person name="Jenkins J."/>
            <person name="Williams M."/>
            <person name="Shu S."/>
            <person name="Plott C."/>
            <person name="Barry K."/>
            <person name="Rajasekar S."/>
            <person name="Grimwood J."/>
            <person name="Han X."/>
            <person name="Sun S."/>
            <person name="Hou Z."/>
            <person name="He W."/>
            <person name="Dai G."/>
            <person name="Sun C."/>
            <person name="Schmutz J."/>
            <person name="Leebens-Mack J.H."/>
            <person name="Li F.W."/>
            <person name="Wang L."/>
        </authorList>
    </citation>
    <scope>NUCLEOTIDE SEQUENCE [LARGE SCALE GENOMIC DNA]</scope>
    <source>
        <strain evidence="2">cv. PW_Plant_1</strain>
    </source>
</reference>
<evidence type="ECO:0000313" key="1">
    <source>
        <dbReference type="EMBL" id="KAJ7531552.1"/>
    </source>
</evidence>
<keyword evidence="2" id="KW-1185">Reference proteome</keyword>
<gene>
    <name evidence="1" type="ORF">O6H91_14G048600</name>
</gene>